<sequence length="370" mass="42470">MDADLEEALKLAKDKRRKMLDHDLQSRRMQRSSDDIIVNNDAAESSLSFLPHVTNNVPYGVSLLESTLLVVPIYEQNFDTDSEYELLKVEHDSSMRDEINSGTEENLEIDDENIIDNNIAIMVPFPTNVSGDNDNRPSIPQQRLHNYTNILTFGYCEDLLTVLRNAHVSKSQSDHIIKLIKSALPIPNNLPNTLKGILSETNINDIFTKRSVCTVCQTDLLYTETTCPKCILSDVKSIAHVYDTQLNVTLLAMLTRLASDITTYKQEIINNQNNDDKNDIPFNRLYQSLLQANKQRNFISFLCHLDGVSLCKSTKLKMWLFSSSLIELPPQLRYRRYNMLLLSVWIGYVEPQPKTWLRRAISTLRNMKRT</sequence>
<reference evidence="2" key="1">
    <citation type="submission" date="2021-02" db="EMBL/GenBank/DDBJ databases">
        <authorList>
            <person name="Nowell W R."/>
        </authorList>
    </citation>
    <scope>NUCLEOTIDE SEQUENCE</scope>
</reference>
<evidence type="ECO:0000313" key="4">
    <source>
        <dbReference type="EMBL" id="CAF4449015.1"/>
    </source>
</evidence>
<proteinExistence type="predicted"/>
<feature type="non-terminal residue" evidence="2">
    <location>
        <position position="370"/>
    </location>
</feature>
<dbReference type="Proteomes" id="UP000681722">
    <property type="component" value="Unassembled WGS sequence"/>
</dbReference>
<protein>
    <submittedName>
        <fullName evidence="2">Uncharacterized protein</fullName>
    </submittedName>
</protein>
<evidence type="ECO:0000313" key="1">
    <source>
        <dbReference type="EMBL" id="CAF1461916.1"/>
    </source>
</evidence>
<dbReference type="EMBL" id="CAJNOK010030597">
    <property type="protein sequence ID" value="CAF1461916.1"/>
    <property type="molecule type" value="Genomic_DNA"/>
</dbReference>
<keyword evidence="5" id="KW-1185">Reference proteome</keyword>
<dbReference type="EMBL" id="CAJOBA010052458">
    <property type="protein sequence ID" value="CAF4255008.1"/>
    <property type="molecule type" value="Genomic_DNA"/>
</dbReference>
<accession>A0A815Z9W9</accession>
<comment type="caution">
    <text evidence="2">The sequence shown here is derived from an EMBL/GenBank/DDBJ whole genome shotgun (WGS) entry which is preliminary data.</text>
</comment>
<dbReference type="AlphaFoldDB" id="A0A815Z9W9"/>
<organism evidence="2 5">
    <name type="scientific">Didymodactylos carnosus</name>
    <dbReference type="NCBI Taxonomy" id="1234261"/>
    <lineage>
        <taxon>Eukaryota</taxon>
        <taxon>Metazoa</taxon>
        <taxon>Spiralia</taxon>
        <taxon>Gnathifera</taxon>
        <taxon>Rotifera</taxon>
        <taxon>Eurotatoria</taxon>
        <taxon>Bdelloidea</taxon>
        <taxon>Philodinida</taxon>
        <taxon>Philodinidae</taxon>
        <taxon>Didymodactylos</taxon>
    </lineage>
</organism>
<dbReference type="Proteomes" id="UP000677228">
    <property type="component" value="Unassembled WGS sequence"/>
</dbReference>
<gene>
    <name evidence="2" type="ORF">GPM918_LOCUS41111</name>
    <name evidence="1" type="ORF">OVA965_LOCUS35277</name>
    <name evidence="4" type="ORF">SRO942_LOCUS42129</name>
    <name evidence="3" type="ORF">TMI583_LOCUS36236</name>
</gene>
<evidence type="ECO:0000313" key="3">
    <source>
        <dbReference type="EMBL" id="CAF4255008.1"/>
    </source>
</evidence>
<dbReference type="Proteomes" id="UP000663829">
    <property type="component" value="Unassembled WGS sequence"/>
</dbReference>
<name>A0A815Z9W9_9BILA</name>
<dbReference type="Proteomes" id="UP000682733">
    <property type="component" value="Unassembled WGS sequence"/>
</dbReference>
<evidence type="ECO:0000313" key="2">
    <source>
        <dbReference type="EMBL" id="CAF1581293.1"/>
    </source>
</evidence>
<evidence type="ECO:0000313" key="5">
    <source>
        <dbReference type="Proteomes" id="UP000663829"/>
    </source>
</evidence>
<dbReference type="EMBL" id="CAJNOQ010031687">
    <property type="protein sequence ID" value="CAF1581293.1"/>
    <property type="molecule type" value="Genomic_DNA"/>
</dbReference>
<dbReference type="EMBL" id="CAJOBC010097661">
    <property type="protein sequence ID" value="CAF4449015.1"/>
    <property type="molecule type" value="Genomic_DNA"/>
</dbReference>